<comment type="caution">
    <text evidence="1">The sequence shown here is derived from an EMBL/GenBank/DDBJ whole genome shotgun (WGS) entry which is preliminary data.</text>
</comment>
<dbReference type="EMBL" id="BSTJ01000010">
    <property type="protein sequence ID" value="GLY78923.1"/>
    <property type="molecule type" value="Genomic_DNA"/>
</dbReference>
<dbReference type="PROSITE" id="PS51318">
    <property type="entry name" value="TAT"/>
    <property type="match status" value="1"/>
</dbReference>
<dbReference type="InterPro" id="IPR006311">
    <property type="entry name" value="TAT_signal"/>
</dbReference>
<dbReference type="InterPro" id="IPR050490">
    <property type="entry name" value="Bact_solute-bd_prot1"/>
</dbReference>
<organism evidence="1 2">
    <name type="scientific">Actinoallomurus iriomotensis</name>
    <dbReference type="NCBI Taxonomy" id="478107"/>
    <lineage>
        <taxon>Bacteria</taxon>
        <taxon>Bacillati</taxon>
        <taxon>Actinomycetota</taxon>
        <taxon>Actinomycetes</taxon>
        <taxon>Streptosporangiales</taxon>
        <taxon>Thermomonosporaceae</taxon>
        <taxon>Actinoallomurus</taxon>
    </lineage>
</organism>
<dbReference type="PROSITE" id="PS51257">
    <property type="entry name" value="PROKAR_LIPOPROTEIN"/>
    <property type="match status" value="1"/>
</dbReference>
<name>A0A9W6VNL9_9ACTN</name>
<dbReference type="RefSeq" id="WP_285629783.1">
    <property type="nucleotide sequence ID" value="NZ_BSTJ01000010.1"/>
</dbReference>
<reference evidence="1" key="1">
    <citation type="submission" date="2023-03" db="EMBL/GenBank/DDBJ databases">
        <title>Actinoallomurus iriomotensis NBRC 103681.</title>
        <authorList>
            <person name="Ichikawa N."/>
            <person name="Sato H."/>
            <person name="Tonouchi N."/>
        </authorList>
    </citation>
    <scope>NUCLEOTIDE SEQUENCE</scope>
    <source>
        <strain evidence="1">NBRC 103681</strain>
    </source>
</reference>
<evidence type="ECO:0000313" key="1">
    <source>
        <dbReference type="EMBL" id="GLY78923.1"/>
    </source>
</evidence>
<proteinExistence type="predicted"/>
<accession>A0A9W6VNL9</accession>
<sequence>MITRRGFLTGSAGALALGAVTSACGGVGGKSTSGGGGASKGDTGAISIQGMGKPDDVAQARIDAFKSAYPKVQVNINEGDFDPQQFLSAVASGNPPDIVYLDRDLVGTYAAKGAVQPLDDHLDKAGLKTSLYRPAAVREVTIDGKVYGVPEFYDTRNILMSGKALQSAGLTAADLATSDWDKLHTNTVKLYKANGGKISRIGFDPKLPEFLPLWAKANGAELINPDGSPKLDDPKIIEALTFALSLIDEQGGWSKFKAFRDTWDLFGAKNEFQKDQAGAFPWEGWYVNVLVQATPKLNLESIPFTDRQGKPISFSNGSAWCLPKGSKNPAAAVNWMKTMTATDTWIKAGAAREATVEKNKSIFTGLWTGNPTADAQIKAKYVKPGDTGFDKAIQNYYASTEYAFSIAPSKAGSEIKTAWTDAVNRALSGQQKPDAAMKQAQSEAAKAFSAVK</sequence>
<dbReference type="PANTHER" id="PTHR43649">
    <property type="entry name" value="ARABINOSE-BINDING PROTEIN-RELATED"/>
    <property type="match status" value="1"/>
</dbReference>
<dbReference type="Gene3D" id="3.40.190.10">
    <property type="entry name" value="Periplasmic binding protein-like II"/>
    <property type="match status" value="1"/>
</dbReference>
<protein>
    <submittedName>
        <fullName evidence="1">Sugar ABC transporter substrate-binding protein</fullName>
    </submittedName>
</protein>
<dbReference type="Proteomes" id="UP001165135">
    <property type="component" value="Unassembled WGS sequence"/>
</dbReference>
<evidence type="ECO:0000313" key="2">
    <source>
        <dbReference type="Proteomes" id="UP001165135"/>
    </source>
</evidence>
<dbReference type="PANTHER" id="PTHR43649:SF12">
    <property type="entry name" value="DIACETYLCHITOBIOSE BINDING PROTEIN DASA"/>
    <property type="match status" value="1"/>
</dbReference>
<dbReference type="AlphaFoldDB" id="A0A9W6VNL9"/>
<dbReference type="SUPFAM" id="SSF53850">
    <property type="entry name" value="Periplasmic binding protein-like II"/>
    <property type="match status" value="1"/>
</dbReference>
<gene>
    <name evidence="1" type="ORF">Airi01_071900</name>
</gene>